<dbReference type="GO" id="GO:0003676">
    <property type="term" value="F:nucleic acid binding"/>
    <property type="evidence" value="ECO:0007669"/>
    <property type="project" value="InterPro"/>
</dbReference>
<dbReference type="SMART" id="SM00507">
    <property type="entry name" value="HNHc"/>
    <property type="match status" value="1"/>
</dbReference>
<keyword evidence="2" id="KW-0540">Nuclease</keyword>
<keyword evidence="2" id="KW-0378">Hydrolase</keyword>
<dbReference type="InterPro" id="IPR052892">
    <property type="entry name" value="NA-targeting_endonuclease"/>
</dbReference>
<keyword evidence="2" id="KW-0934">Plastid</keyword>
<dbReference type="AlphaFoldDB" id="A0A1W6EH02"/>
<gene>
    <name evidence="2" type="primary">orf128</name>
</gene>
<organism evidence="2">
    <name type="scientific">Pseudocharacium americanum</name>
    <dbReference type="NCBI Taxonomy" id="231080"/>
    <lineage>
        <taxon>Eukaryota</taxon>
        <taxon>Viridiplantae</taxon>
        <taxon>Chlorophyta</taxon>
        <taxon>core chlorophytes</taxon>
        <taxon>Ulvophyceae</taxon>
        <taxon>Ignatiales</taxon>
        <taxon>Ignatiaceae</taxon>
        <taxon>Pseudocharacium</taxon>
    </lineage>
</organism>
<reference evidence="2" key="1">
    <citation type="journal article" date="2017" name="Sci. Rep.">
        <title>Divergent copies of the large inverted repeat in the chloroplast genomes of ulvophycean green algae.</title>
        <authorList>
            <person name="Turmel M."/>
            <person name="Otis C."/>
            <person name="Lemieux C."/>
        </authorList>
    </citation>
    <scope>NUCLEOTIDE SEQUENCE</scope>
</reference>
<dbReference type="CDD" id="cd00085">
    <property type="entry name" value="HNHc"/>
    <property type="match status" value="1"/>
</dbReference>
<evidence type="ECO:0000259" key="1">
    <source>
        <dbReference type="SMART" id="SM00507"/>
    </source>
</evidence>
<dbReference type="InterPro" id="IPR003615">
    <property type="entry name" value="HNH_nuc"/>
</dbReference>
<keyword evidence="2" id="KW-0255">Endonuclease</keyword>
<protein>
    <submittedName>
        <fullName evidence="2">Putative HNH endonuclease (Pfam01844)</fullName>
    </submittedName>
</protein>
<proteinExistence type="predicted"/>
<dbReference type="Pfam" id="PF01844">
    <property type="entry name" value="HNH"/>
    <property type="match status" value="1"/>
</dbReference>
<name>A0A1W6EH02_9CHLO</name>
<dbReference type="EMBL" id="KY407658">
    <property type="protein sequence ID" value="ARK14635.1"/>
    <property type="molecule type" value="Genomic_DNA"/>
</dbReference>
<dbReference type="GO" id="GO:0008270">
    <property type="term" value="F:zinc ion binding"/>
    <property type="evidence" value="ECO:0007669"/>
    <property type="project" value="InterPro"/>
</dbReference>
<dbReference type="Gene3D" id="1.10.30.50">
    <property type="match status" value="1"/>
</dbReference>
<dbReference type="PANTHER" id="PTHR33877:SF2">
    <property type="entry name" value="OS07G0170200 PROTEIN"/>
    <property type="match status" value="1"/>
</dbReference>
<dbReference type="GO" id="GO:0004519">
    <property type="term" value="F:endonuclease activity"/>
    <property type="evidence" value="ECO:0007669"/>
    <property type="project" value="UniProtKB-KW"/>
</dbReference>
<evidence type="ECO:0000313" key="2">
    <source>
        <dbReference type="EMBL" id="ARK14635.1"/>
    </source>
</evidence>
<dbReference type="RefSeq" id="YP_009367618.1">
    <property type="nucleotide sequence ID" value="NC_034711.1"/>
</dbReference>
<dbReference type="GeneID" id="32890206"/>
<keyword evidence="2" id="KW-0150">Chloroplast</keyword>
<sequence length="128" mass="14747">MGYEVREYLLEKFHRTCAYCGQTKGRLDIDHIIPKSKGGTNRISNLTLAYQRCNQKKGNQSLEIFLKNKKKLERIKAQCRTSYKDAAIVNSMRKALVSTLKKFHLPVKPSPGGLTKYNRVSQNYSKQH</sequence>
<dbReference type="InterPro" id="IPR002711">
    <property type="entry name" value="HNH"/>
</dbReference>
<dbReference type="PANTHER" id="PTHR33877">
    <property type="entry name" value="SLL1193 PROTEIN"/>
    <property type="match status" value="1"/>
</dbReference>
<geneLocation type="chloroplast" evidence="2"/>
<accession>A0A1W6EH02</accession>
<feature type="domain" description="HNH nuclease" evidence="1">
    <location>
        <begin position="4"/>
        <end position="55"/>
    </location>
</feature>